<keyword evidence="5" id="KW-1185">Reference proteome</keyword>
<accession>A0ABU9QZL0</accession>
<comment type="caution">
    <text evidence="4">The sequence shown here is derived from an EMBL/GenBank/DDBJ whole genome shotgun (WGS) entry which is preliminary data.</text>
</comment>
<gene>
    <name evidence="4" type="ORF">V4C56_11355</name>
</gene>
<evidence type="ECO:0000256" key="2">
    <source>
        <dbReference type="ARBA" id="ARBA00007637"/>
    </source>
</evidence>
<organism evidence="4 5">
    <name type="scientific">Paraburkholderia azotifigens</name>
    <dbReference type="NCBI Taxonomy" id="2057004"/>
    <lineage>
        <taxon>Bacteria</taxon>
        <taxon>Pseudomonadati</taxon>
        <taxon>Pseudomonadota</taxon>
        <taxon>Betaproteobacteria</taxon>
        <taxon>Burkholderiales</taxon>
        <taxon>Burkholderiaceae</taxon>
        <taxon>Paraburkholderia</taxon>
    </lineage>
</organism>
<proteinExistence type="inferred from homology"/>
<dbReference type="PANTHER" id="PTHR43000">
    <property type="entry name" value="DTDP-D-GLUCOSE 4,6-DEHYDRATASE-RELATED"/>
    <property type="match status" value="1"/>
</dbReference>
<protein>
    <submittedName>
        <fullName evidence="4">NAD-dependent epimerase/dehydratase family protein</fullName>
    </submittedName>
</protein>
<dbReference type="Gene3D" id="3.90.25.10">
    <property type="entry name" value="UDP-galactose 4-epimerase, domain 1"/>
    <property type="match status" value="1"/>
</dbReference>
<name>A0ABU9QZL0_9BURK</name>
<dbReference type="Gene3D" id="3.40.50.720">
    <property type="entry name" value="NAD(P)-binding Rossmann-like Domain"/>
    <property type="match status" value="1"/>
</dbReference>
<evidence type="ECO:0000313" key="4">
    <source>
        <dbReference type="EMBL" id="MEM5340222.1"/>
    </source>
</evidence>
<dbReference type="Pfam" id="PF01370">
    <property type="entry name" value="Epimerase"/>
    <property type="match status" value="1"/>
</dbReference>
<sequence length="289" mass="31310">MKTVLVTGGRGALAQGVARYLGETGTYRVVVGTRDGANGSLRLDVTNASEVRTALETVAPDFVVHSAATFTNDFDDAYATNVESSRQILKHIKAASLPARVLLIGSAAEYGVVRAEDNPINENRALYPVSTYGLTKAWQTQLAGVFQSQGVDVVVARVFNLRGLGLSTRLFVGRVTEQIDEILQGRRTTVEVGSLSATRDYLMIDAAAKQIAAILAFGESGQVYHVGSGVPITMRELLTQTLAEHHLDSSLIREKAEHSNRPGYDVPVIYADMTKTMRLVELWKSDGKD</sequence>
<evidence type="ECO:0000256" key="1">
    <source>
        <dbReference type="ARBA" id="ARBA00005125"/>
    </source>
</evidence>
<dbReference type="Proteomes" id="UP001481677">
    <property type="component" value="Unassembled WGS sequence"/>
</dbReference>
<comment type="pathway">
    <text evidence="1">Bacterial outer membrane biogenesis; LPS O-antigen biosynthesis.</text>
</comment>
<evidence type="ECO:0000259" key="3">
    <source>
        <dbReference type="Pfam" id="PF01370"/>
    </source>
</evidence>
<feature type="domain" description="NAD-dependent epimerase/dehydratase" evidence="3">
    <location>
        <begin position="4"/>
        <end position="227"/>
    </location>
</feature>
<reference evidence="4 5" key="1">
    <citation type="submission" date="2024-01" db="EMBL/GenBank/DDBJ databases">
        <title>The diversity of rhizobia nodulating Mimosa spp. in eleven states of Brazil covering several biomes is determined by host plant, location, and edaphic factors.</title>
        <authorList>
            <person name="Rouws L."/>
            <person name="Barauna A."/>
            <person name="Beukes C."/>
            <person name="De Faria S.M."/>
            <person name="Gross E."/>
            <person name="Dos Reis Junior F.B."/>
            <person name="Simon M."/>
            <person name="Maluk M."/>
            <person name="Odee D.W."/>
            <person name="Kenicer G."/>
            <person name="Young J.P.W."/>
            <person name="Reis V.M."/>
            <person name="Zilli J."/>
            <person name="James E.K."/>
        </authorList>
    </citation>
    <scope>NUCLEOTIDE SEQUENCE [LARGE SCALE GENOMIC DNA]</scope>
    <source>
        <strain evidence="4 5">JPY530</strain>
    </source>
</reference>
<dbReference type="InterPro" id="IPR001509">
    <property type="entry name" value="Epimerase_deHydtase"/>
</dbReference>
<dbReference type="RefSeq" id="WP_342958810.1">
    <property type="nucleotide sequence ID" value="NZ_JAZHFZ010000009.1"/>
</dbReference>
<comment type="similarity">
    <text evidence="2">Belongs to the NAD(P)-dependent epimerase/dehydratase family.</text>
</comment>
<evidence type="ECO:0000313" key="5">
    <source>
        <dbReference type="Proteomes" id="UP001481677"/>
    </source>
</evidence>
<dbReference type="SUPFAM" id="SSF51735">
    <property type="entry name" value="NAD(P)-binding Rossmann-fold domains"/>
    <property type="match status" value="1"/>
</dbReference>
<dbReference type="EMBL" id="JAZHGA010000006">
    <property type="protein sequence ID" value="MEM5340222.1"/>
    <property type="molecule type" value="Genomic_DNA"/>
</dbReference>
<dbReference type="InterPro" id="IPR036291">
    <property type="entry name" value="NAD(P)-bd_dom_sf"/>
</dbReference>